<proteinExistence type="predicted"/>
<reference evidence="5 6" key="1">
    <citation type="submission" date="2015-05" db="EMBL/GenBank/DDBJ databases">
        <title>Distinctive expansion of gene families associated with plant cell wall degradation and secondary metabolism in the genomes of grapevine trunk pathogens.</title>
        <authorList>
            <person name="Lawrence D.P."/>
            <person name="Travadon R."/>
            <person name="Rolshausen P.E."/>
            <person name="Baumgartner K."/>
        </authorList>
    </citation>
    <scope>NUCLEOTIDE SEQUENCE [LARGE SCALE GENOMIC DNA]</scope>
    <source>
        <strain evidence="5">DA912</strain>
    </source>
</reference>
<dbReference type="InterPro" id="IPR048337">
    <property type="entry name" value="FAM50A/XAP5_C"/>
</dbReference>
<name>A0A0G2HFX3_9PEZI</name>
<protein>
    <recommendedName>
        <fullName evidence="4">FAM50A/XAP5 C-terminal domain-containing protein</fullName>
    </recommendedName>
</protein>
<keyword evidence="6" id="KW-1185">Reference proteome</keyword>
<keyword evidence="2" id="KW-0808">Transferase</keyword>
<dbReference type="SUPFAM" id="SSF53335">
    <property type="entry name" value="S-adenosyl-L-methionine-dependent methyltransferases"/>
    <property type="match status" value="1"/>
</dbReference>
<evidence type="ECO:0000259" key="4">
    <source>
        <dbReference type="Pfam" id="PF04921"/>
    </source>
</evidence>
<feature type="region of interest" description="Disordered" evidence="3">
    <location>
        <begin position="707"/>
        <end position="729"/>
    </location>
</feature>
<evidence type="ECO:0000313" key="6">
    <source>
        <dbReference type="Proteomes" id="UP000034680"/>
    </source>
</evidence>
<feature type="compositionally biased region" description="Polar residues" evidence="3">
    <location>
        <begin position="469"/>
        <end position="489"/>
    </location>
</feature>
<dbReference type="AlphaFoldDB" id="A0A0G2HFX3"/>
<dbReference type="InterPro" id="IPR010286">
    <property type="entry name" value="METTL16/RlmF"/>
</dbReference>
<dbReference type="GO" id="GO:0005634">
    <property type="term" value="C:nucleus"/>
    <property type="evidence" value="ECO:0007669"/>
    <property type="project" value="TreeGrafter"/>
</dbReference>
<dbReference type="Gene3D" id="3.40.50.150">
    <property type="entry name" value="Vaccinia Virus protein VP39"/>
    <property type="match status" value="1"/>
</dbReference>
<gene>
    <name evidence="5" type="ORF">UCDDA912_g06044</name>
</gene>
<dbReference type="Pfam" id="PF04921">
    <property type="entry name" value="XAP5"/>
    <property type="match status" value="1"/>
</dbReference>
<organism evidence="5 6">
    <name type="scientific">Diaporthe ampelina</name>
    <dbReference type="NCBI Taxonomy" id="1214573"/>
    <lineage>
        <taxon>Eukaryota</taxon>
        <taxon>Fungi</taxon>
        <taxon>Dikarya</taxon>
        <taxon>Ascomycota</taxon>
        <taxon>Pezizomycotina</taxon>
        <taxon>Sordariomycetes</taxon>
        <taxon>Sordariomycetidae</taxon>
        <taxon>Diaporthales</taxon>
        <taxon>Diaporthaceae</taxon>
        <taxon>Diaporthe</taxon>
    </lineage>
</organism>
<evidence type="ECO:0000256" key="3">
    <source>
        <dbReference type="SAM" id="MobiDB-lite"/>
    </source>
</evidence>
<comment type="caution">
    <text evidence="5">The sequence shown here is derived from an EMBL/GenBank/DDBJ whole genome shotgun (WGS) entry which is preliminary data.</text>
</comment>
<dbReference type="PANTHER" id="PTHR13393">
    <property type="entry name" value="SAM-DEPENDENT METHYLTRANSFERASE"/>
    <property type="match status" value="1"/>
</dbReference>
<dbReference type="PANTHER" id="PTHR13393:SF0">
    <property type="entry name" value="RNA N6-ADENOSINE-METHYLTRANSFERASE METTL16"/>
    <property type="match status" value="1"/>
</dbReference>
<dbReference type="EMBL" id="LCUC01000220">
    <property type="protein sequence ID" value="KKY34013.1"/>
    <property type="molecule type" value="Genomic_DNA"/>
</dbReference>
<accession>A0A0G2HFX3</accession>
<dbReference type="Pfam" id="PF05971">
    <property type="entry name" value="Methyltransf_10"/>
    <property type="match status" value="2"/>
</dbReference>
<dbReference type="Proteomes" id="UP000034680">
    <property type="component" value="Unassembled WGS sequence"/>
</dbReference>
<reference evidence="5 6" key="2">
    <citation type="submission" date="2015-05" db="EMBL/GenBank/DDBJ databases">
        <authorList>
            <person name="Morales-Cruz A."/>
            <person name="Amrine K.C."/>
            <person name="Cantu D."/>
        </authorList>
    </citation>
    <scope>NUCLEOTIDE SEQUENCE [LARGE SCALE GENOMIC DNA]</scope>
    <source>
        <strain evidence="5">DA912</strain>
    </source>
</reference>
<evidence type="ECO:0000313" key="5">
    <source>
        <dbReference type="EMBL" id="KKY34013.1"/>
    </source>
</evidence>
<keyword evidence="1" id="KW-0489">Methyltransferase</keyword>
<evidence type="ECO:0000256" key="1">
    <source>
        <dbReference type="ARBA" id="ARBA00022603"/>
    </source>
</evidence>
<feature type="domain" description="FAM50A/XAP5 C-terminal" evidence="4">
    <location>
        <begin position="604"/>
        <end position="785"/>
    </location>
</feature>
<dbReference type="OrthoDB" id="514248at2759"/>
<evidence type="ECO:0000256" key="2">
    <source>
        <dbReference type="ARBA" id="ARBA00022679"/>
    </source>
</evidence>
<feature type="region of interest" description="Disordered" evidence="3">
    <location>
        <begin position="459"/>
        <end position="564"/>
    </location>
</feature>
<dbReference type="STRING" id="1214573.A0A0G2HFX3"/>
<dbReference type="GO" id="GO:0070475">
    <property type="term" value="P:rRNA base methylation"/>
    <property type="evidence" value="ECO:0007669"/>
    <property type="project" value="TreeGrafter"/>
</dbReference>
<sequence>MATLRKGDEYYRSLYAKEPDFQRLALQDADFKAIPSHQLDFTDPEAVKQLTKTLLKIHFGTKIVLPGDRLCPPVPNRHNYILWLKGLLDSTSYNEPGGQLVGLDIGTGASCIYPLLGCAQRPWSFIATGEQDSTSSLAIVGVLPANMPSSRDVDPDNLKHAENNVRLNDLQSRVQVLPRKPTDPMVPLDELKRGRVDFVMTNPPFYESEDELLKSASIKARPPNSACTGAPVEMVCAGGEVAFVSRILDESLRLKERVQWYSSMFGMVSSLEAIVQKLKEHRVDNYAVTEFVQGRKTRRWAVAWSFGPMRPSQNICRGMKATPWRKILPTVVEVEVLTVEKTEEVGKKADELSGLVGSLQLLSWEWDREKLSGIGRAKENVWSRAWRRKRKREGEDEATVAAPETDEKEQCALGFSVLAQSRFKAPNNMSTQERISTNTVGLVNLSDFRKRRAEVLEQQEREAREALRSGTTTPLIDRSQSATPNNLSDGGSERPVKKQKKPKKALVSFGDDEEDDDAGPAFKPKGQGNKATNAASAGGDQPEPSSDGDLGTKDSKKPGGKIAANASVGFVPRAMTKSALRREAAERDALRKEFLALQEAVKATEIAMPFVFYDGTNIPGGIVRVKKGEFVWVFLDKSRKVGAELGVGGEKNANVRREWARVGVDDLMLVRGTMIIPHHYEFYFFIMNKTVGPGNVRLFDYSAEAPSKTRRVSGSPEPPPNPLSTAASKAGINNNLVDINTLEGANEDPAFTKVVDRRWYERNKHIYPASVWQEFDPEKDYTSEVRRDTGGNTFFFTK</sequence>
<dbReference type="InterPro" id="IPR029063">
    <property type="entry name" value="SAM-dependent_MTases_sf"/>
</dbReference>
<dbReference type="GO" id="GO:0008168">
    <property type="term" value="F:methyltransferase activity"/>
    <property type="evidence" value="ECO:0007669"/>
    <property type="project" value="UniProtKB-KW"/>
</dbReference>